<dbReference type="Proteomes" id="UP000249005">
    <property type="component" value="Chromosome 1"/>
</dbReference>
<organism evidence="13 14">
    <name type="scientific">Leminorella richardii</name>
    <dbReference type="NCBI Taxonomy" id="158841"/>
    <lineage>
        <taxon>Bacteria</taxon>
        <taxon>Pseudomonadati</taxon>
        <taxon>Pseudomonadota</taxon>
        <taxon>Gammaproteobacteria</taxon>
        <taxon>Enterobacterales</taxon>
        <taxon>Budviciaceae</taxon>
        <taxon>Leminorella</taxon>
    </lineage>
</organism>
<evidence type="ECO:0000259" key="12">
    <source>
        <dbReference type="Pfam" id="PF21088"/>
    </source>
</evidence>
<dbReference type="AlphaFoldDB" id="A0A2X4UYF4"/>
<dbReference type="Pfam" id="PF00924">
    <property type="entry name" value="MS_channel_2nd"/>
    <property type="match status" value="1"/>
</dbReference>
<dbReference type="RefSeq" id="WP_170126513.1">
    <property type="nucleotide sequence ID" value="NZ_LR698987.1"/>
</dbReference>
<feature type="transmembrane region" description="Helical" evidence="7">
    <location>
        <begin position="446"/>
        <end position="465"/>
    </location>
</feature>
<sequence length="811" mass="88765">MHSYDRHGNKRSFSLPRTLVFLCLFLFSLGAIAQETSASEPPSEIDAIKAINGEALGKLQQRLGDIKQKVSAATTDKQLSELNTSTLELVNETSDDIQLLLPALTQIKTQLDVIGPLPAADMPAEPPEVARQRRALTDSKTQMEKNLSQLETLRTDATSLSKHIVELRRSTLKTQLALNSGSILSWRFWSVLFTPQSEDLKKFDGFGQQWQQSWDSAWQSESRISTAILGGLALAFWLFGRRILENGLVWLSIQAFPDGRLRRSFLALGTVLVTVLVIWGGAKLLYLALAGQDGFSPDVEKFANALLDLTIFSGLVAGLGRALLSIRRPSWRLIAMPDPIANVVRPYPTVLAIFLMAFGSVEQMNSAINSSVPTAIFSNGIIALLIGLLMLSAAYRTHALRRASARSDSPLEARSTIAGLIYVSITLVSVIALLALLIGYISLARFLTYEMVWVGIVLSMLYLAVKFVNDLCESLFSINNASGKWIKQTLNLNERYLEQATILFSAIGNTALVLLAIIALFNGTYGTTTPMTLVEKVIEILGSDSLGKINIVPANLMNAAISLAIGLYVLRTSRRWLSTKFLPKTAMDSGMRMSLVTLFSNIGYVLVILMTLSVLGIEWNKLAWIVSALSVGIGFGLQEIVKNFISGLILLTERPVKVGDLISISGVEGDIRRINVRATEIQLSDKSTVIVPNSQLISQNVRNVTMGNAQGVATIALTFPLDIDPEQVRDILIEAYVSHEVIFDTPAPSVSFSQLTPDGITLSVTGYVSSPRLVSRTKSDLLFDILKRLRAAGVKLSSLKALLFNRPQRKS</sequence>
<accession>A0A2X4UYF4</accession>
<proteinExistence type="inferred from homology"/>
<dbReference type="InterPro" id="IPR006685">
    <property type="entry name" value="MscS_channel_2nd"/>
</dbReference>
<feature type="domain" description="DUF3772" evidence="10">
    <location>
        <begin position="149"/>
        <end position="208"/>
    </location>
</feature>
<keyword evidence="6 7" id="KW-0472">Membrane</keyword>
<dbReference type="SUPFAM" id="SSF50182">
    <property type="entry name" value="Sm-like ribonucleoproteins"/>
    <property type="match status" value="1"/>
</dbReference>
<dbReference type="Pfam" id="PF21088">
    <property type="entry name" value="MS_channel_1st"/>
    <property type="match status" value="1"/>
</dbReference>
<keyword evidence="3" id="KW-1003">Cell membrane</keyword>
<dbReference type="Pfam" id="PF21082">
    <property type="entry name" value="MS_channel_3rd"/>
    <property type="match status" value="1"/>
</dbReference>
<evidence type="ECO:0000256" key="6">
    <source>
        <dbReference type="ARBA" id="ARBA00023136"/>
    </source>
</evidence>
<dbReference type="InterPro" id="IPR011066">
    <property type="entry name" value="MscS_channel_C_sf"/>
</dbReference>
<dbReference type="EMBL" id="LS483470">
    <property type="protein sequence ID" value="SQI40838.1"/>
    <property type="molecule type" value="Genomic_DNA"/>
</dbReference>
<feature type="domain" description="Mechanosensitive ion channel MscS" evidence="9">
    <location>
        <begin position="640"/>
        <end position="705"/>
    </location>
</feature>
<evidence type="ECO:0000313" key="13">
    <source>
        <dbReference type="EMBL" id="SQI40838.1"/>
    </source>
</evidence>
<evidence type="ECO:0000256" key="4">
    <source>
        <dbReference type="ARBA" id="ARBA00022692"/>
    </source>
</evidence>
<feature type="chain" id="PRO_5016122450" evidence="8">
    <location>
        <begin position="34"/>
        <end position="811"/>
    </location>
</feature>
<evidence type="ECO:0000256" key="2">
    <source>
        <dbReference type="ARBA" id="ARBA00008017"/>
    </source>
</evidence>
<dbReference type="SUPFAM" id="SSF82861">
    <property type="entry name" value="Mechanosensitive channel protein MscS (YggB), transmembrane region"/>
    <property type="match status" value="1"/>
</dbReference>
<feature type="transmembrane region" description="Helical" evidence="7">
    <location>
        <begin position="500"/>
        <end position="521"/>
    </location>
</feature>
<dbReference type="InterPro" id="IPR049142">
    <property type="entry name" value="MS_channel_1st"/>
</dbReference>
<dbReference type="Pfam" id="PF12607">
    <property type="entry name" value="DUF3772"/>
    <property type="match status" value="1"/>
</dbReference>
<feature type="domain" description="Mechanosensitive ion channel MscS C-terminal" evidence="11">
    <location>
        <begin position="717"/>
        <end position="795"/>
    </location>
</feature>
<keyword evidence="4 7" id="KW-0812">Transmembrane</keyword>
<dbReference type="GO" id="GO:0005886">
    <property type="term" value="C:plasma membrane"/>
    <property type="evidence" value="ECO:0007669"/>
    <property type="project" value="UniProtKB-SubCell"/>
</dbReference>
<comment type="subcellular location">
    <subcellularLocation>
        <location evidence="1">Cell membrane</location>
        <topology evidence="1">Multi-pass membrane protein</topology>
    </subcellularLocation>
</comment>
<evidence type="ECO:0000259" key="9">
    <source>
        <dbReference type="Pfam" id="PF00924"/>
    </source>
</evidence>
<dbReference type="GO" id="GO:0008381">
    <property type="term" value="F:mechanosensitive monoatomic ion channel activity"/>
    <property type="evidence" value="ECO:0007669"/>
    <property type="project" value="UniProtKB-ARBA"/>
</dbReference>
<feature type="transmembrane region" description="Helical" evidence="7">
    <location>
        <begin position="224"/>
        <end position="244"/>
    </location>
</feature>
<feature type="transmembrane region" description="Helical" evidence="7">
    <location>
        <begin position="265"/>
        <end position="282"/>
    </location>
</feature>
<evidence type="ECO:0000259" key="10">
    <source>
        <dbReference type="Pfam" id="PF12607"/>
    </source>
</evidence>
<feature type="signal peptide" evidence="8">
    <location>
        <begin position="1"/>
        <end position="33"/>
    </location>
</feature>
<evidence type="ECO:0000256" key="3">
    <source>
        <dbReference type="ARBA" id="ARBA00022475"/>
    </source>
</evidence>
<dbReference type="InterPro" id="IPR011014">
    <property type="entry name" value="MscS_channel_TM-2"/>
</dbReference>
<dbReference type="Gene3D" id="2.30.30.60">
    <property type="match status" value="1"/>
</dbReference>
<dbReference type="InterPro" id="IPR049278">
    <property type="entry name" value="MS_channel_C"/>
</dbReference>
<feature type="transmembrane region" description="Helical" evidence="7">
    <location>
        <begin position="416"/>
        <end position="440"/>
    </location>
</feature>
<evidence type="ECO:0000259" key="11">
    <source>
        <dbReference type="Pfam" id="PF21082"/>
    </source>
</evidence>
<dbReference type="PANTHER" id="PTHR30347">
    <property type="entry name" value="POTASSIUM CHANNEL RELATED"/>
    <property type="match status" value="1"/>
</dbReference>
<keyword evidence="5 7" id="KW-1133">Transmembrane helix</keyword>
<feature type="transmembrane region" description="Helical" evidence="7">
    <location>
        <begin position="344"/>
        <end position="361"/>
    </location>
</feature>
<gene>
    <name evidence="13" type="primary">kefA</name>
    <name evidence="13" type="ORF">NCTC12151_01765</name>
</gene>
<dbReference type="SUPFAM" id="SSF82689">
    <property type="entry name" value="Mechanosensitive channel protein MscS (YggB), C-terminal domain"/>
    <property type="match status" value="1"/>
</dbReference>
<evidence type="ECO:0000256" key="7">
    <source>
        <dbReference type="SAM" id="Phobius"/>
    </source>
</evidence>
<dbReference type="InterPro" id="IPR010920">
    <property type="entry name" value="LSM_dom_sf"/>
</dbReference>
<dbReference type="KEGG" id="lri:NCTC12151_01765"/>
<protein>
    <submittedName>
        <fullName evidence="13">Potassium efflux system KefA</fullName>
    </submittedName>
</protein>
<feature type="transmembrane region" description="Helical" evidence="7">
    <location>
        <begin position="622"/>
        <end position="641"/>
    </location>
</feature>
<comment type="similarity">
    <text evidence="2">Belongs to the MscS (TC 1.A.23) family.</text>
</comment>
<name>A0A2X4UYF4_9GAMM</name>
<evidence type="ECO:0000256" key="5">
    <source>
        <dbReference type="ARBA" id="ARBA00022989"/>
    </source>
</evidence>
<feature type="transmembrane region" description="Helical" evidence="7">
    <location>
        <begin position="551"/>
        <end position="570"/>
    </location>
</feature>
<feature type="transmembrane region" description="Helical" evidence="7">
    <location>
        <begin position="376"/>
        <end position="395"/>
    </location>
</feature>
<keyword evidence="14" id="KW-1185">Reference proteome</keyword>
<feature type="transmembrane region" description="Helical" evidence="7">
    <location>
        <begin position="591"/>
        <end position="616"/>
    </location>
</feature>
<evidence type="ECO:0000256" key="1">
    <source>
        <dbReference type="ARBA" id="ARBA00004651"/>
    </source>
</evidence>
<reference evidence="13 14" key="1">
    <citation type="submission" date="2018-06" db="EMBL/GenBank/DDBJ databases">
        <authorList>
            <consortium name="Pathogen Informatics"/>
            <person name="Doyle S."/>
        </authorList>
    </citation>
    <scope>NUCLEOTIDE SEQUENCE [LARGE SCALE GENOMIC DNA]</scope>
    <source>
        <strain evidence="13 14">NCTC12151</strain>
    </source>
</reference>
<dbReference type="PANTHER" id="PTHR30347:SF9">
    <property type="entry name" value="MINICONDUCTANCE MECHANOSENSITIVE CHANNEL MSCM"/>
    <property type="match status" value="1"/>
</dbReference>
<dbReference type="InterPro" id="IPR022249">
    <property type="entry name" value="DUF3772"/>
</dbReference>
<dbReference type="Gene3D" id="3.30.70.100">
    <property type="match status" value="1"/>
</dbReference>
<dbReference type="Gene3D" id="1.10.287.1260">
    <property type="match status" value="1"/>
</dbReference>
<dbReference type="InterPro" id="IPR023408">
    <property type="entry name" value="MscS_beta-dom_sf"/>
</dbReference>
<evidence type="ECO:0000313" key="14">
    <source>
        <dbReference type="Proteomes" id="UP000249005"/>
    </source>
</evidence>
<feature type="domain" description="Mechanosensitive ion channel transmembrane helices 2/3" evidence="12">
    <location>
        <begin position="597"/>
        <end position="638"/>
    </location>
</feature>
<keyword evidence="8" id="KW-0732">Signal</keyword>
<dbReference type="InterPro" id="IPR052702">
    <property type="entry name" value="MscS-like_channel"/>
</dbReference>
<evidence type="ECO:0000256" key="8">
    <source>
        <dbReference type="SAM" id="SignalP"/>
    </source>
</evidence>
<feature type="transmembrane region" description="Helical" evidence="7">
    <location>
        <begin position="302"/>
        <end position="324"/>
    </location>
</feature>